<feature type="non-terminal residue" evidence="2">
    <location>
        <position position="1"/>
    </location>
</feature>
<sequence>GLGLAMFGIGSLTEAYLSLAWNPWVFFAWYLFGAILTAAWIGHGTVYLLVRKKRADILTVILVTASVLAAILLLWTMPQLDSGQFTTAEPISEQYRSMMPPISEGGIVRLTTPFFNIYGLITLVGGALYSSYLFWRKRVLPNRVIGNVLIAVGALTIASASTMTRLGYGSVLYLGELLAATLMFSGFLVAAAPRPAAEKDETATAPVA</sequence>
<organism evidence="2">
    <name type="scientific">marine sediment metagenome</name>
    <dbReference type="NCBI Taxonomy" id="412755"/>
    <lineage>
        <taxon>unclassified sequences</taxon>
        <taxon>metagenomes</taxon>
        <taxon>ecological metagenomes</taxon>
    </lineage>
</organism>
<feature type="transmembrane region" description="Helical" evidence="1">
    <location>
        <begin position="170"/>
        <end position="192"/>
    </location>
</feature>
<evidence type="ECO:0000313" key="2">
    <source>
        <dbReference type="EMBL" id="GAG90344.1"/>
    </source>
</evidence>
<accession>X1B3N7</accession>
<keyword evidence="1" id="KW-1133">Transmembrane helix</keyword>
<gene>
    <name evidence="2" type="ORF">S01H4_48098</name>
</gene>
<reference evidence="2" key="1">
    <citation type="journal article" date="2014" name="Front. Microbiol.">
        <title>High frequency of phylogenetically diverse reductive dehalogenase-homologous genes in deep subseafloor sedimentary metagenomes.</title>
        <authorList>
            <person name="Kawai M."/>
            <person name="Futagami T."/>
            <person name="Toyoda A."/>
            <person name="Takaki Y."/>
            <person name="Nishi S."/>
            <person name="Hori S."/>
            <person name="Arai W."/>
            <person name="Tsubouchi T."/>
            <person name="Morono Y."/>
            <person name="Uchiyama I."/>
            <person name="Ito T."/>
            <person name="Fujiyama A."/>
            <person name="Inagaki F."/>
            <person name="Takami H."/>
        </authorList>
    </citation>
    <scope>NUCLEOTIDE SEQUENCE</scope>
    <source>
        <strain evidence="2">Expedition CK06-06</strain>
    </source>
</reference>
<feature type="transmembrane region" description="Helical" evidence="1">
    <location>
        <begin position="115"/>
        <end position="135"/>
    </location>
</feature>
<feature type="transmembrane region" description="Helical" evidence="1">
    <location>
        <begin position="57"/>
        <end position="77"/>
    </location>
</feature>
<dbReference type="EMBL" id="BART01027075">
    <property type="protein sequence ID" value="GAG90344.1"/>
    <property type="molecule type" value="Genomic_DNA"/>
</dbReference>
<dbReference type="AlphaFoldDB" id="X1B3N7"/>
<comment type="caution">
    <text evidence="2">The sequence shown here is derived from an EMBL/GenBank/DDBJ whole genome shotgun (WGS) entry which is preliminary data.</text>
</comment>
<feature type="transmembrane region" description="Helical" evidence="1">
    <location>
        <begin position="144"/>
        <end position="164"/>
    </location>
</feature>
<evidence type="ECO:0000256" key="1">
    <source>
        <dbReference type="SAM" id="Phobius"/>
    </source>
</evidence>
<keyword evidence="1" id="KW-0812">Transmembrane</keyword>
<protein>
    <submittedName>
        <fullName evidence="2">Uncharacterized protein</fullName>
    </submittedName>
</protein>
<feature type="transmembrane region" description="Helical" evidence="1">
    <location>
        <begin position="27"/>
        <end position="50"/>
    </location>
</feature>
<keyword evidence="1" id="KW-0472">Membrane</keyword>
<name>X1B3N7_9ZZZZ</name>
<proteinExistence type="predicted"/>